<dbReference type="InterPro" id="IPR036390">
    <property type="entry name" value="WH_DNA-bd_sf"/>
</dbReference>
<name>A0A5J6MHR5_9PROT</name>
<dbReference type="InterPro" id="IPR005471">
    <property type="entry name" value="Tscrpt_reg_IclR_N"/>
</dbReference>
<keyword evidence="2" id="KW-0238">DNA-binding</keyword>
<dbReference type="Gene3D" id="3.30.450.40">
    <property type="match status" value="1"/>
</dbReference>
<dbReference type="PANTHER" id="PTHR30136">
    <property type="entry name" value="HELIX-TURN-HELIX TRANSCRIPTIONAL REGULATOR, ICLR FAMILY"/>
    <property type="match status" value="1"/>
</dbReference>
<dbReference type="KEGG" id="htq:FRZ44_19620"/>
<evidence type="ECO:0000313" key="6">
    <source>
        <dbReference type="EMBL" id="QEX16667.1"/>
    </source>
</evidence>
<dbReference type="AlphaFoldDB" id="A0A5J6MHR5"/>
<evidence type="ECO:0000256" key="1">
    <source>
        <dbReference type="ARBA" id="ARBA00023015"/>
    </source>
</evidence>
<dbReference type="InterPro" id="IPR029016">
    <property type="entry name" value="GAF-like_dom_sf"/>
</dbReference>
<dbReference type="SUPFAM" id="SSF55781">
    <property type="entry name" value="GAF domain-like"/>
    <property type="match status" value="1"/>
</dbReference>
<feature type="domain" description="IclR-ED" evidence="5">
    <location>
        <begin position="74"/>
        <end position="257"/>
    </location>
</feature>
<dbReference type="RefSeq" id="WP_151176997.1">
    <property type="nucleotide sequence ID" value="NZ_CP042906.1"/>
</dbReference>
<accession>A0A5J6MHR5</accession>
<evidence type="ECO:0000313" key="7">
    <source>
        <dbReference type="Proteomes" id="UP000326202"/>
    </source>
</evidence>
<dbReference type="Gene3D" id="1.10.10.10">
    <property type="entry name" value="Winged helix-like DNA-binding domain superfamily/Winged helix DNA-binding domain"/>
    <property type="match status" value="1"/>
</dbReference>
<dbReference type="PANTHER" id="PTHR30136:SF24">
    <property type="entry name" value="HTH-TYPE TRANSCRIPTIONAL REPRESSOR ALLR"/>
    <property type="match status" value="1"/>
</dbReference>
<dbReference type="InterPro" id="IPR050707">
    <property type="entry name" value="HTH_MetabolicPath_Reg"/>
</dbReference>
<evidence type="ECO:0000256" key="3">
    <source>
        <dbReference type="ARBA" id="ARBA00023163"/>
    </source>
</evidence>
<dbReference type="GO" id="GO:0045892">
    <property type="term" value="P:negative regulation of DNA-templated transcription"/>
    <property type="evidence" value="ECO:0007669"/>
    <property type="project" value="TreeGrafter"/>
</dbReference>
<dbReference type="SMART" id="SM00346">
    <property type="entry name" value="HTH_ICLR"/>
    <property type="match status" value="1"/>
</dbReference>
<keyword evidence="3" id="KW-0804">Transcription</keyword>
<keyword evidence="1" id="KW-0805">Transcription regulation</keyword>
<dbReference type="Proteomes" id="UP000326202">
    <property type="component" value="Chromosome"/>
</dbReference>
<evidence type="ECO:0000259" key="5">
    <source>
        <dbReference type="PROSITE" id="PS51078"/>
    </source>
</evidence>
<sequence length="267" mass="28589">MTDERYRVQSLGRALDLLELIARQGRDGARLSDLARDLTLSKAATYAILQTLLAHGVIADVGEGQSRRYRLGLTLARLGELAVANLSLSDLALPILREMTEETGMTSRVAVLDGAYAVVVGRVDGPGTVRFGDALGRRESPHCSAVGKAMLAAMARRDAEGILRQTGLPRRTPHTITTLAAMLRELTTVNERGYAVDDEEDVEGVICVGACVYDRTDVATGAISVTGLKTRQESSRIEELGQIVRRHADKLSASLGGAPNRALRVAG</sequence>
<dbReference type="OrthoDB" id="9807558at2"/>
<dbReference type="SUPFAM" id="SSF46785">
    <property type="entry name" value="Winged helix' DNA-binding domain"/>
    <property type="match status" value="1"/>
</dbReference>
<organism evidence="6 7">
    <name type="scientific">Hypericibacter terrae</name>
    <dbReference type="NCBI Taxonomy" id="2602015"/>
    <lineage>
        <taxon>Bacteria</taxon>
        <taxon>Pseudomonadati</taxon>
        <taxon>Pseudomonadota</taxon>
        <taxon>Alphaproteobacteria</taxon>
        <taxon>Rhodospirillales</taxon>
        <taxon>Dongiaceae</taxon>
        <taxon>Hypericibacter</taxon>
    </lineage>
</organism>
<dbReference type="EMBL" id="CP042906">
    <property type="protein sequence ID" value="QEX16667.1"/>
    <property type="molecule type" value="Genomic_DNA"/>
</dbReference>
<dbReference type="PROSITE" id="PS51077">
    <property type="entry name" value="HTH_ICLR"/>
    <property type="match status" value="1"/>
</dbReference>
<feature type="domain" description="HTH iclR-type" evidence="4">
    <location>
        <begin position="8"/>
        <end position="73"/>
    </location>
</feature>
<reference evidence="6 7" key="1">
    <citation type="submission" date="2019-08" db="EMBL/GenBank/DDBJ databases">
        <title>Hyperibacter terrae gen. nov., sp. nov. and Hyperibacter viscosus sp. nov., two new members in the family Rhodospirillaceae isolated from the rhizosphere of Hypericum perforatum.</title>
        <authorList>
            <person name="Noviana Z."/>
        </authorList>
    </citation>
    <scope>NUCLEOTIDE SEQUENCE [LARGE SCALE GENOMIC DNA]</scope>
    <source>
        <strain evidence="6 7">R5913</strain>
    </source>
</reference>
<dbReference type="GO" id="GO:0003677">
    <property type="term" value="F:DNA binding"/>
    <property type="evidence" value="ECO:0007669"/>
    <property type="project" value="UniProtKB-KW"/>
</dbReference>
<evidence type="ECO:0000259" key="4">
    <source>
        <dbReference type="PROSITE" id="PS51077"/>
    </source>
</evidence>
<dbReference type="Pfam" id="PF01614">
    <property type="entry name" value="IclR_C"/>
    <property type="match status" value="1"/>
</dbReference>
<dbReference type="PROSITE" id="PS51078">
    <property type="entry name" value="ICLR_ED"/>
    <property type="match status" value="1"/>
</dbReference>
<dbReference type="GO" id="GO:0003700">
    <property type="term" value="F:DNA-binding transcription factor activity"/>
    <property type="evidence" value="ECO:0007669"/>
    <property type="project" value="TreeGrafter"/>
</dbReference>
<proteinExistence type="predicted"/>
<keyword evidence="7" id="KW-1185">Reference proteome</keyword>
<evidence type="ECO:0000256" key="2">
    <source>
        <dbReference type="ARBA" id="ARBA00023125"/>
    </source>
</evidence>
<gene>
    <name evidence="6" type="ORF">FRZ44_19620</name>
</gene>
<dbReference type="InterPro" id="IPR014757">
    <property type="entry name" value="Tscrpt_reg_IclR_C"/>
</dbReference>
<dbReference type="Pfam" id="PF09339">
    <property type="entry name" value="HTH_IclR"/>
    <property type="match status" value="1"/>
</dbReference>
<dbReference type="InterPro" id="IPR036388">
    <property type="entry name" value="WH-like_DNA-bd_sf"/>
</dbReference>
<protein>
    <submittedName>
        <fullName evidence="6">IclR family transcriptional regulator</fullName>
    </submittedName>
</protein>